<dbReference type="InterPro" id="IPR013783">
    <property type="entry name" value="Ig-like_fold"/>
</dbReference>
<dbReference type="InterPro" id="IPR007110">
    <property type="entry name" value="Ig-like_dom"/>
</dbReference>
<feature type="non-terminal residue" evidence="2">
    <location>
        <position position="1"/>
    </location>
</feature>
<name>A0A3S3PT20_9ACAR</name>
<protein>
    <submittedName>
        <fullName evidence="2">Neural cell adhesion molecule L1.1-like protein</fullName>
    </submittedName>
</protein>
<dbReference type="SUPFAM" id="SSF48726">
    <property type="entry name" value="Immunoglobulin"/>
    <property type="match status" value="1"/>
</dbReference>
<evidence type="ECO:0000313" key="2">
    <source>
        <dbReference type="EMBL" id="RWS15895.1"/>
    </source>
</evidence>
<keyword evidence="3" id="KW-1185">Reference proteome</keyword>
<dbReference type="SMART" id="SM00409">
    <property type="entry name" value="IG"/>
    <property type="match status" value="1"/>
</dbReference>
<dbReference type="PROSITE" id="PS50835">
    <property type="entry name" value="IG_LIKE"/>
    <property type="match status" value="1"/>
</dbReference>
<evidence type="ECO:0000313" key="3">
    <source>
        <dbReference type="Proteomes" id="UP000285301"/>
    </source>
</evidence>
<proteinExistence type="predicted"/>
<dbReference type="STRING" id="1965070.A0A3S3PT20"/>
<evidence type="ECO:0000259" key="1">
    <source>
        <dbReference type="PROSITE" id="PS50835"/>
    </source>
</evidence>
<dbReference type="InterPro" id="IPR036179">
    <property type="entry name" value="Ig-like_dom_sf"/>
</dbReference>
<reference evidence="2 3" key="1">
    <citation type="journal article" date="2018" name="Gigascience">
        <title>Genomes of trombidid mites reveal novel predicted allergens and laterally-transferred genes associated with secondary metabolism.</title>
        <authorList>
            <person name="Dong X."/>
            <person name="Chaisiri K."/>
            <person name="Xia D."/>
            <person name="Armstrong S.D."/>
            <person name="Fang Y."/>
            <person name="Donnelly M.J."/>
            <person name="Kadowaki T."/>
            <person name="McGarry J.W."/>
            <person name="Darby A.C."/>
            <person name="Makepeace B.L."/>
        </authorList>
    </citation>
    <scope>NUCLEOTIDE SEQUENCE [LARGE SCALE GENOMIC DNA]</scope>
    <source>
        <strain evidence="2">UoL-WK</strain>
    </source>
</reference>
<feature type="domain" description="Ig-like" evidence="1">
    <location>
        <begin position="1"/>
        <end position="91"/>
    </location>
</feature>
<gene>
    <name evidence="2" type="ORF">B4U79_13266</name>
</gene>
<accession>A0A3S3PT20</accession>
<dbReference type="Proteomes" id="UP000285301">
    <property type="component" value="Unassembled WGS sequence"/>
</dbReference>
<dbReference type="Pfam" id="PF00047">
    <property type="entry name" value="ig"/>
    <property type="match status" value="1"/>
</dbReference>
<dbReference type="InterPro" id="IPR013151">
    <property type="entry name" value="Immunoglobulin_dom"/>
</dbReference>
<dbReference type="InterPro" id="IPR003599">
    <property type="entry name" value="Ig_sub"/>
</dbReference>
<sequence>NVEKVFVKFGGKAKLPCLPTEQVTRVFKLEWWREDKKLVEIEDERMTLWEAEPHIAFLPETGALLFNPAQHADTGEYFCVVNSQRRSDGIAHLYVQGTHISSANVLYAACCFALYELFYKLFSFCEW</sequence>
<dbReference type="Gene3D" id="2.60.40.10">
    <property type="entry name" value="Immunoglobulins"/>
    <property type="match status" value="1"/>
</dbReference>
<comment type="caution">
    <text evidence="2">The sequence shown here is derived from an EMBL/GenBank/DDBJ whole genome shotgun (WGS) entry which is preliminary data.</text>
</comment>
<dbReference type="EMBL" id="NCKU01000343">
    <property type="protein sequence ID" value="RWS15895.1"/>
    <property type="molecule type" value="Genomic_DNA"/>
</dbReference>
<dbReference type="AlphaFoldDB" id="A0A3S3PT20"/>
<dbReference type="OrthoDB" id="6138780at2759"/>
<organism evidence="2 3">
    <name type="scientific">Dinothrombium tinctorium</name>
    <dbReference type="NCBI Taxonomy" id="1965070"/>
    <lineage>
        <taxon>Eukaryota</taxon>
        <taxon>Metazoa</taxon>
        <taxon>Ecdysozoa</taxon>
        <taxon>Arthropoda</taxon>
        <taxon>Chelicerata</taxon>
        <taxon>Arachnida</taxon>
        <taxon>Acari</taxon>
        <taxon>Acariformes</taxon>
        <taxon>Trombidiformes</taxon>
        <taxon>Prostigmata</taxon>
        <taxon>Anystina</taxon>
        <taxon>Parasitengona</taxon>
        <taxon>Trombidioidea</taxon>
        <taxon>Trombidiidae</taxon>
        <taxon>Dinothrombium</taxon>
    </lineage>
</organism>